<proteinExistence type="predicted"/>
<dbReference type="AlphaFoldDB" id="A0A2C5Z0L6"/>
<feature type="region of interest" description="Disordered" evidence="1">
    <location>
        <begin position="145"/>
        <end position="166"/>
    </location>
</feature>
<accession>A0A2C5Z0L6</accession>
<gene>
    <name evidence="2" type="ORF">CDD80_3835</name>
</gene>
<evidence type="ECO:0000313" key="2">
    <source>
        <dbReference type="EMBL" id="PHH73413.1"/>
    </source>
</evidence>
<evidence type="ECO:0000256" key="1">
    <source>
        <dbReference type="SAM" id="MobiDB-lite"/>
    </source>
</evidence>
<organism evidence="2 3">
    <name type="scientific">Ophiocordyceps camponoti-rufipedis</name>
    <dbReference type="NCBI Taxonomy" id="2004952"/>
    <lineage>
        <taxon>Eukaryota</taxon>
        <taxon>Fungi</taxon>
        <taxon>Dikarya</taxon>
        <taxon>Ascomycota</taxon>
        <taxon>Pezizomycotina</taxon>
        <taxon>Sordariomycetes</taxon>
        <taxon>Hypocreomycetidae</taxon>
        <taxon>Hypocreales</taxon>
        <taxon>Ophiocordycipitaceae</taxon>
        <taxon>Ophiocordyceps</taxon>
    </lineage>
</organism>
<protein>
    <submittedName>
        <fullName evidence="2">Uncharacterized protein</fullName>
    </submittedName>
</protein>
<dbReference type="EMBL" id="NJES01000345">
    <property type="protein sequence ID" value="PHH73413.1"/>
    <property type="molecule type" value="Genomic_DNA"/>
</dbReference>
<comment type="caution">
    <text evidence="2">The sequence shown here is derived from an EMBL/GenBank/DDBJ whole genome shotgun (WGS) entry which is preliminary data.</text>
</comment>
<keyword evidence="3" id="KW-1185">Reference proteome</keyword>
<evidence type="ECO:0000313" key="3">
    <source>
        <dbReference type="Proteomes" id="UP000226431"/>
    </source>
</evidence>
<feature type="compositionally biased region" description="Polar residues" evidence="1">
    <location>
        <begin position="149"/>
        <end position="166"/>
    </location>
</feature>
<sequence length="355" mass="38264">MGLCVEYQVLWHGKPDRHEGPAVETLLRRGLPSVAIRPGSRRQELGVVTRIAAAGEHVLGHGHGPPGYDTPGRSMQSMGAARGGAAAQGVCSSEFDDRPEARLGAFSPDRADEELYSVNILWLAHYVWDLHAHLGDPAPAPYSLDDNKTLSSSSHTSTPQPNPNSHLQHHSCSIYGYISLHTTFILRLCLAAQALVYSILSPIQAKTSHGLPRPFSPAPHVPKLGQAFGKPADDRLRRRVSSSADHVSPPIGWEGVMAHEELLQGPLISCALLSAGPRHDLPCWLVRLTAQIAKHTGRGREEARRRIGTSTSFSCYPFDASAGHDAETSMAEAASGQTLEACSEGRLVLYNIIAT</sequence>
<name>A0A2C5Z0L6_9HYPO</name>
<dbReference type="Proteomes" id="UP000226431">
    <property type="component" value="Unassembled WGS sequence"/>
</dbReference>
<reference evidence="2 3" key="1">
    <citation type="submission" date="2017-06" db="EMBL/GenBank/DDBJ databases">
        <title>Ant-infecting Ophiocordyceps genomes reveal a high diversity of potential behavioral manipulation genes and a possible major role for enterotoxins.</title>
        <authorList>
            <person name="De Bekker C."/>
            <person name="Evans H.C."/>
            <person name="Brachmann A."/>
            <person name="Hughes D.P."/>
        </authorList>
    </citation>
    <scope>NUCLEOTIDE SEQUENCE [LARGE SCALE GENOMIC DNA]</scope>
    <source>
        <strain evidence="2 3">Map16</strain>
    </source>
</reference>